<name>A0AAE5P349_PRIMG</name>
<dbReference type="EMBL" id="NTYW01000071">
    <property type="protein sequence ID" value="PES30340.1"/>
    <property type="molecule type" value="Genomic_DNA"/>
</dbReference>
<evidence type="ECO:0000313" key="1">
    <source>
        <dbReference type="EMBL" id="PES30340.1"/>
    </source>
</evidence>
<protein>
    <submittedName>
        <fullName evidence="1">Uncharacterized protein</fullName>
    </submittedName>
</protein>
<evidence type="ECO:0000313" key="2">
    <source>
        <dbReference type="Proteomes" id="UP000220341"/>
    </source>
</evidence>
<sequence>RRDRHFLETKQCVSSFLLFEPFLYKTLPSLGAILRNFLYTKKFLYRIAMLKIVGFLTGYV</sequence>
<proteinExistence type="predicted"/>
<dbReference type="AlphaFoldDB" id="A0AAE5P349"/>
<accession>A0AAE5P349</accession>
<organism evidence="1 2">
    <name type="scientific">Priestia megaterium</name>
    <name type="common">Bacillus megaterium</name>
    <dbReference type="NCBI Taxonomy" id="1404"/>
    <lineage>
        <taxon>Bacteria</taxon>
        <taxon>Bacillati</taxon>
        <taxon>Bacillota</taxon>
        <taxon>Bacilli</taxon>
        <taxon>Bacillales</taxon>
        <taxon>Bacillaceae</taxon>
        <taxon>Priestia</taxon>
    </lineage>
</organism>
<feature type="non-terminal residue" evidence="1">
    <location>
        <position position="1"/>
    </location>
</feature>
<gene>
    <name evidence="1" type="ORF">CN497_24250</name>
</gene>
<dbReference type="Proteomes" id="UP000220341">
    <property type="component" value="Unassembled WGS sequence"/>
</dbReference>
<reference evidence="1 2" key="1">
    <citation type="submission" date="2017-09" db="EMBL/GenBank/DDBJ databases">
        <title>Large-scale bioinformatics analysis of Bacillus genomes uncovers conserved roles of natural products in bacterial physiology.</title>
        <authorList>
            <consortium name="Agbiome Team Llc"/>
            <person name="Bleich R.M."/>
            <person name="Kirk G.J."/>
            <person name="Santa Maria K.C."/>
            <person name="Allen S.E."/>
            <person name="Farag S."/>
            <person name="Shank E.A."/>
            <person name="Bowers A."/>
        </authorList>
    </citation>
    <scope>NUCLEOTIDE SEQUENCE [LARGE SCALE GENOMIC DNA]</scope>
    <source>
        <strain evidence="1 2">AFS003013</strain>
    </source>
</reference>
<comment type="caution">
    <text evidence="1">The sequence shown here is derived from an EMBL/GenBank/DDBJ whole genome shotgun (WGS) entry which is preliminary data.</text>
</comment>